<dbReference type="EMBL" id="CM042038">
    <property type="protein sequence ID" value="KAI3731641.1"/>
    <property type="molecule type" value="Genomic_DNA"/>
</dbReference>
<organism evidence="1 2">
    <name type="scientific">Smallanthus sonchifolius</name>
    <dbReference type="NCBI Taxonomy" id="185202"/>
    <lineage>
        <taxon>Eukaryota</taxon>
        <taxon>Viridiplantae</taxon>
        <taxon>Streptophyta</taxon>
        <taxon>Embryophyta</taxon>
        <taxon>Tracheophyta</taxon>
        <taxon>Spermatophyta</taxon>
        <taxon>Magnoliopsida</taxon>
        <taxon>eudicotyledons</taxon>
        <taxon>Gunneridae</taxon>
        <taxon>Pentapetalae</taxon>
        <taxon>asterids</taxon>
        <taxon>campanulids</taxon>
        <taxon>Asterales</taxon>
        <taxon>Asteraceae</taxon>
        <taxon>Asteroideae</taxon>
        <taxon>Heliantheae alliance</taxon>
        <taxon>Millerieae</taxon>
        <taxon>Smallanthus</taxon>
    </lineage>
</organism>
<accession>A0ACB9CBG3</accession>
<gene>
    <name evidence="1" type="ORF">L1987_62830</name>
</gene>
<dbReference type="Proteomes" id="UP001056120">
    <property type="component" value="Linkage Group LG21"/>
</dbReference>
<reference evidence="2" key="1">
    <citation type="journal article" date="2022" name="Mol. Ecol. Resour.">
        <title>The genomes of chicory, endive, great burdock and yacon provide insights into Asteraceae palaeo-polyploidization history and plant inulin production.</title>
        <authorList>
            <person name="Fan W."/>
            <person name="Wang S."/>
            <person name="Wang H."/>
            <person name="Wang A."/>
            <person name="Jiang F."/>
            <person name="Liu H."/>
            <person name="Zhao H."/>
            <person name="Xu D."/>
            <person name="Zhang Y."/>
        </authorList>
    </citation>
    <scope>NUCLEOTIDE SEQUENCE [LARGE SCALE GENOMIC DNA]</scope>
    <source>
        <strain evidence="2">cv. Yunnan</strain>
    </source>
</reference>
<name>A0ACB9CBG3_9ASTR</name>
<proteinExistence type="predicted"/>
<keyword evidence="2" id="KW-1185">Reference proteome</keyword>
<protein>
    <submittedName>
        <fullName evidence="1">Uncharacterized protein</fullName>
    </submittedName>
</protein>
<sequence>MWYTQPFIRTRYIKTLHSHSIILLPRTSKEPYRMEGLPLDIISNLPSSIIQTILTFMPIRDAFRTSVLSRNWRYHCANITKLDFNDEMRRRSGKYKLSLDIYKVLLLHHGPVLEFSLCMFELDSCFEIDKIILYLSRNTALEKLTLCIGLDGHYHKLPSSFFSFQNLTHLKLFNCAIHPLASFSGFGRLTSLCFYDVVITKSTLLWFLRCCPKIKNFTLIGDELCFIESGCSDFIDLFQCLPLIEHLEMNSYLIKFFALGAIPQKFTNAIVHLNFLCLSKLSFKNEDVLCAVLLLVSRSPNIEKIKLEMCRYNTKEMVSQTKDFFDLLGYSCISLEHLRELEITRFLGMKPEMNFVKVILSKSPMLEKVRLVFGEQINFTDRLETQEGLLEFPRASSRAKVTFGR</sequence>
<reference evidence="1 2" key="2">
    <citation type="journal article" date="2022" name="Mol. Ecol. Resour.">
        <title>The genomes of chicory, endive, great burdock and yacon provide insights into Asteraceae paleo-polyploidization history and plant inulin production.</title>
        <authorList>
            <person name="Fan W."/>
            <person name="Wang S."/>
            <person name="Wang H."/>
            <person name="Wang A."/>
            <person name="Jiang F."/>
            <person name="Liu H."/>
            <person name="Zhao H."/>
            <person name="Xu D."/>
            <person name="Zhang Y."/>
        </authorList>
    </citation>
    <scope>NUCLEOTIDE SEQUENCE [LARGE SCALE GENOMIC DNA]</scope>
    <source>
        <strain evidence="2">cv. Yunnan</strain>
        <tissue evidence="1">Leaves</tissue>
    </source>
</reference>
<comment type="caution">
    <text evidence="1">The sequence shown here is derived from an EMBL/GenBank/DDBJ whole genome shotgun (WGS) entry which is preliminary data.</text>
</comment>
<evidence type="ECO:0000313" key="2">
    <source>
        <dbReference type="Proteomes" id="UP001056120"/>
    </source>
</evidence>
<evidence type="ECO:0000313" key="1">
    <source>
        <dbReference type="EMBL" id="KAI3731641.1"/>
    </source>
</evidence>